<dbReference type="SUPFAM" id="SSF51735">
    <property type="entry name" value="NAD(P)-binding Rossmann-fold domains"/>
    <property type="match status" value="1"/>
</dbReference>
<dbReference type="PROSITE" id="PS01042">
    <property type="entry name" value="HOMOSER_DHGENASE"/>
    <property type="match status" value="1"/>
</dbReference>
<dbReference type="RefSeq" id="WP_204572093.1">
    <property type="nucleotide sequence ID" value="NZ_JACJLL010000030.1"/>
</dbReference>
<comment type="pathway">
    <text evidence="2 10">Amino-acid biosynthesis; L-methionine biosynthesis via de novo pathway; L-homoserine from L-aspartate: step 3/3.</text>
</comment>
<proteinExistence type="inferred from homology"/>
<dbReference type="EC" id="1.1.1.3" evidence="4 10"/>
<dbReference type="SUPFAM" id="SSF55347">
    <property type="entry name" value="Glyceraldehyde-3-phosphate dehydrogenase-like, C-terminal domain"/>
    <property type="match status" value="1"/>
</dbReference>
<evidence type="ECO:0000256" key="11">
    <source>
        <dbReference type="RuleBase" id="RU004171"/>
    </source>
</evidence>
<protein>
    <recommendedName>
        <fullName evidence="5 10">Homoserine dehydrogenase</fullName>
        <ecNumber evidence="4 10">1.1.1.3</ecNumber>
    </recommendedName>
</protein>
<feature type="domain" description="Homoserine dehydrogenase catalytic" evidence="12">
    <location>
        <begin position="164"/>
        <end position="334"/>
    </location>
</feature>
<evidence type="ECO:0000259" key="13">
    <source>
        <dbReference type="Pfam" id="PF03447"/>
    </source>
</evidence>
<evidence type="ECO:0000313" key="15">
    <source>
        <dbReference type="Proteomes" id="UP000767334"/>
    </source>
</evidence>
<keyword evidence="7 10" id="KW-0791">Threonine biosynthesis</keyword>
<dbReference type="NCBIfam" id="NF005290">
    <property type="entry name" value="PRK06813.1"/>
    <property type="match status" value="1"/>
</dbReference>
<evidence type="ECO:0000259" key="12">
    <source>
        <dbReference type="Pfam" id="PF00742"/>
    </source>
</evidence>
<dbReference type="GO" id="GO:0004412">
    <property type="term" value="F:homoserine dehydrogenase activity"/>
    <property type="evidence" value="ECO:0007669"/>
    <property type="project" value="UniProtKB-EC"/>
</dbReference>
<comment type="similarity">
    <text evidence="3 11">Belongs to the homoserine dehydrogenase family.</text>
</comment>
<sequence length="340" mass="37364">MDIGLIGFGGVGQAFVKLLIEKKKYILKKYNLDLKVKYIVKSDGGIYKANGIDLEEVIEFINKNKSIKEHISWKNDLSIDEIIKNNDIDTLVELTSTNIENGEPGLTHMKRALESGINVVTGNKGPIILKYKELKKIADKNSVKLKVGCTTGGALPSINGGLYDVAGSEIQAIEGILNGTTNYILSKMSMEEVSYEEALSQAQKDGIAEANPSLDVLGYDTASKMVILANVLMGANIKLKDIEVQGITEVKLETIEKARKENKKLKLIGKVQREDNMVKAYVRPIEIKEDHPLYFVDYKNKGVYFKTDILGDISIIGGASGTRNAAASILRDLVLVKSLE</sequence>
<accession>A0ABS2FF15</accession>
<dbReference type="Gene3D" id="3.40.50.720">
    <property type="entry name" value="NAD(P)-binding Rossmann-like Domain"/>
    <property type="match status" value="1"/>
</dbReference>
<dbReference type="InterPro" id="IPR022697">
    <property type="entry name" value="HDH_short"/>
</dbReference>
<evidence type="ECO:0000256" key="2">
    <source>
        <dbReference type="ARBA" id="ARBA00005062"/>
    </source>
</evidence>
<dbReference type="InterPro" id="IPR005106">
    <property type="entry name" value="Asp/hSer_DH_NAD-bd"/>
</dbReference>
<dbReference type="InterPro" id="IPR036291">
    <property type="entry name" value="NAD(P)-bd_dom_sf"/>
</dbReference>
<dbReference type="InterPro" id="IPR019811">
    <property type="entry name" value="HDH_CS"/>
</dbReference>
<organism evidence="14 15">
    <name type="scientific">Clostridium saudiense</name>
    <dbReference type="NCBI Taxonomy" id="1414720"/>
    <lineage>
        <taxon>Bacteria</taxon>
        <taxon>Bacillati</taxon>
        <taxon>Bacillota</taxon>
        <taxon>Clostridia</taxon>
        <taxon>Eubacteriales</taxon>
        <taxon>Clostridiaceae</taxon>
        <taxon>Clostridium</taxon>
    </lineage>
</organism>
<dbReference type="EMBL" id="JACJLL010000030">
    <property type="protein sequence ID" value="MBM6819019.1"/>
    <property type="molecule type" value="Genomic_DNA"/>
</dbReference>
<keyword evidence="15" id="KW-1185">Reference proteome</keyword>
<dbReference type="PIRSF" id="PIRSF036497">
    <property type="entry name" value="HDH_short"/>
    <property type="match status" value="1"/>
</dbReference>
<evidence type="ECO:0000313" key="14">
    <source>
        <dbReference type="EMBL" id="MBM6819019.1"/>
    </source>
</evidence>
<comment type="caution">
    <text evidence="14">The sequence shown here is derived from an EMBL/GenBank/DDBJ whole genome shotgun (WGS) entry which is preliminary data.</text>
</comment>
<reference evidence="14 15" key="1">
    <citation type="journal article" date="2021" name="Sci. Rep.">
        <title>The distribution of antibiotic resistance genes in chicken gut microbiota commensals.</title>
        <authorList>
            <person name="Juricova H."/>
            <person name="Matiasovicova J."/>
            <person name="Kubasova T."/>
            <person name="Cejkova D."/>
            <person name="Rychlik I."/>
        </authorList>
    </citation>
    <scope>NUCLEOTIDE SEQUENCE [LARGE SCALE GENOMIC DNA]</scope>
    <source>
        <strain evidence="14 15">An435</strain>
    </source>
</reference>
<keyword evidence="9 10" id="KW-0486">Methionine biosynthesis</keyword>
<keyword evidence="6 10" id="KW-0028">Amino-acid biosynthesis</keyword>
<evidence type="ECO:0000256" key="6">
    <source>
        <dbReference type="ARBA" id="ARBA00022605"/>
    </source>
</evidence>
<evidence type="ECO:0000256" key="9">
    <source>
        <dbReference type="ARBA" id="ARBA00023167"/>
    </source>
</evidence>
<evidence type="ECO:0000256" key="7">
    <source>
        <dbReference type="ARBA" id="ARBA00022697"/>
    </source>
</evidence>
<evidence type="ECO:0000256" key="8">
    <source>
        <dbReference type="ARBA" id="ARBA00023002"/>
    </source>
</evidence>
<evidence type="ECO:0000256" key="4">
    <source>
        <dbReference type="ARBA" id="ARBA00013213"/>
    </source>
</evidence>
<dbReference type="PANTHER" id="PTHR43331:SF1">
    <property type="entry name" value="HOMOSERINE DEHYDROGENASE"/>
    <property type="match status" value="1"/>
</dbReference>
<comment type="catalytic activity">
    <reaction evidence="10">
        <text>L-homoserine + NADP(+) = L-aspartate 4-semialdehyde + NADPH + H(+)</text>
        <dbReference type="Rhea" id="RHEA:15761"/>
        <dbReference type="ChEBI" id="CHEBI:15378"/>
        <dbReference type="ChEBI" id="CHEBI:57476"/>
        <dbReference type="ChEBI" id="CHEBI:57783"/>
        <dbReference type="ChEBI" id="CHEBI:58349"/>
        <dbReference type="ChEBI" id="CHEBI:537519"/>
        <dbReference type="EC" id="1.1.1.3"/>
    </reaction>
</comment>
<name>A0ABS2FF15_9CLOT</name>
<comment type="pathway">
    <text evidence="1 10">Amino-acid biosynthesis; L-threonine biosynthesis; L-threonine from L-aspartate: step 3/5.</text>
</comment>
<evidence type="ECO:0000256" key="5">
    <source>
        <dbReference type="ARBA" id="ARBA00013376"/>
    </source>
</evidence>
<evidence type="ECO:0000256" key="3">
    <source>
        <dbReference type="ARBA" id="ARBA00006753"/>
    </source>
</evidence>
<keyword evidence="10" id="KW-0521">NADP</keyword>
<dbReference type="Proteomes" id="UP000767334">
    <property type="component" value="Unassembled WGS sequence"/>
</dbReference>
<evidence type="ECO:0000256" key="10">
    <source>
        <dbReference type="RuleBase" id="RU000579"/>
    </source>
</evidence>
<dbReference type="Gene3D" id="3.30.360.10">
    <property type="entry name" value="Dihydrodipicolinate Reductase, domain 2"/>
    <property type="match status" value="1"/>
</dbReference>
<dbReference type="NCBIfam" id="NF004976">
    <property type="entry name" value="PRK06349.1"/>
    <property type="match status" value="1"/>
</dbReference>
<keyword evidence="8 10" id="KW-0560">Oxidoreductase</keyword>
<evidence type="ECO:0000256" key="1">
    <source>
        <dbReference type="ARBA" id="ARBA00005056"/>
    </source>
</evidence>
<dbReference type="InterPro" id="IPR001342">
    <property type="entry name" value="HDH_cat"/>
</dbReference>
<dbReference type="Pfam" id="PF03447">
    <property type="entry name" value="NAD_binding_3"/>
    <property type="match status" value="1"/>
</dbReference>
<dbReference type="PANTHER" id="PTHR43331">
    <property type="entry name" value="HOMOSERINE DEHYDROGENASE"/>
    <property type="match status" value="1"/>
</dbReference>
<dbReference type="Pfam" id="PF00742">
    <property type="entry name" value="Homoserine_dh"/>
    <property type="match status" value="1"/>
</dbReference>
<feature type="domain" description="Aspartate/homoserine dehydrogenase NAD-binding" evidence="13">
    <location>
        <begin position="7"/>
        <end position="146"/>
    </location>
</feature>
<gene>
    <name evidence="14" type="ORF">H6A19_06655</name>
</gene>